<sequence>MGNCRIETPPSHRHDKEGLQEETYGEGERPGAPRACHVTSTLGPSCCPSADRTSQVFSTLGPELRPLSTTADETRSSFLEQPVTATPASVS</sequence>
<feature type="region of interest" description="Disordered" evidence="1">
    <location>
        <begin position="1"/>
        <end position="31"/>
    </location>
</feature>
<dbReference type="EMBL" id="AP028909">
    <property type="protein sequence ID" value="BES88136.1"/>
    <property type="molecule type" value="Genomic_DNA"/>
</dbReference>
<organism evidence="2 3">
    <name type="scientific">Nesidiocoris tenuis</name>
    <dbReference type="NCBI Taxonomy" id="355587"/>
    <lineage>
        <taxon>Eukaryota</taxon>
        <taxon>Metazoa</taxon>
        <taxon>Ecdysozoa</taxon>
        <taxon>Arthropoda</taxon>
        <taxon>Hexapoda</taxon>
        <taxon>Insecta</taxon>
        <taxon>Pterygota</taxon>
        <taxon>Neoptera</taxon>
        <taxon>Paraneoptera</taxon>
        <taxon>Hemiptera</taxon>
        <taxon>Heteroptera</taxon>
        <taxon>Panheteroptera</taxon>
        <taxon>Cimicomorpha</taxon>
        <taxon>Miridae</taxon>
        <taxon>Dicyphina</taxon>
        <taxon>Nesidiocoris</taxon>
    </lineage>
</organism>
<feature type="compositionally biased region" description="Polar residues" evidence="1">
    <location>
        <begin position="67"/>
        <end position="91"/>
    </location>
</feature>
<feature type="region of interest" description="Disordered" evidence="1">
    <location>
        <begin position="61"/>
        <end position="91"/>
    </location>
</feature>
<feature type="compositionally biased region" description="Basic and acidic residues" evidence="1">
    <location>
        <begin position="10"/>
        <end position="19"/>
    </location>
</feature>
<evidence type="ECO:0000313" key="2">
    <source>
        <dbReference type="EMBL" id="BES88136.1"/>
    </source>
</evidence>
<name>A0ABN7A7B7_9HEMI</name>
<accession>A0ABN7A7B7</accession>
<gene>
    <name evidence="2" type="ORF">NTJ_00943</name>
</gene>
<evidence type="ECO:0000256" key="1">
    <source>
        <dbReference type="SAM" id="MobiDB-lite"/>
    </source>
</evidence>
<reference evidence="2 3" key="1">
    <citation type="submission" date="2023-09" db="EMBL/GenBank/DDBJ databases">
        <title>Nesidiocoris tenuis whole genome shotgun sequence.</title>
        <authorList>
            <person name="Shibata T."/>
            <person name="Shimoda M."/>
            <person name="Kobayashi T."/>
            <person name="Uehara T."/>
        </authorList>
    </citation>
    <scope>NUCLEOTIDE SEQUENCE [LARGE SCALE GENOMIC DNA]</scope>
    <source>
        <strain evidence="2 3">Japan</strain>
    </source>
</reference>
<keyword evidence="3" id="KW-1185">Reference proteome</keyword>
<proteinExistence type="predicted"/>
<dbReference type="Proteomes" id="UP001307889">
    <property type="component" value="Chromosome 1"/>
</dbReference>
<protein>
    <submittedName>
        <fullName evidence="2">Uncharacterized protein</fullName>
    </submittedName>
</protein>
<evidence type="ECO:0000313" key="3">
    <source>
        <dbReference type="Proteomes" id="UP001307889"/>
    </source>
</evidence>